<comment type="caution">
    <text evidence="1">The sequence shown here is derived from an EMBL/GenBank/DDBJ whole genome shotgun (WGS) entry which is preliminary data.</text>
</comment>
<name>K6YRV5_9ALTE</name>
<dbReference type="eggNOG" id="ENOG5032UIW">
    <property type="taxonomic scope" value="Bacteria"/>
</dbReference>
<dbReference type="AlphaFoldDB" id="K6YRV5"/>
<accession>K6YRV5</accession>
<evidence type="ECO:0000313" key="2">
    <source>
        <dbReference type="Proteomes" id="UP000006263"/>
    </source>
</evidence>
<sequence>MFSVYENKVDVTMSASEQEFIRRSTRLLTAVHELHKQGYQNLAVYTGMSSSGFNWRLELFDYYDLTASRQSISPSKGTNLYETAQHSAGENGNQYFGWEDSATASARELAEQIKQRFPRLIHQCKAVNFEYAGWLTYILGEAENGALPVMYSDYYSVGEGNIASTQVKELIAPPHCEVESVNGRQFIYVSPPNLKNHDDWHKAYIPIVNSFRQTGIAKFPLYSKYTANVCEMGAYWEGAIYYIQHILGFTKIDAFLLAAEGYEKDSEHWSTFFLVWDNDNQFAYLKAFLITKMLKQIDKYPKKSAEREKWVAWLDDFKRENAENNKGKPVFYNPYFGGTNPLHLGGVFNGSGRDQDNLLNSY</sequence>
<protein>
    <submittedName>
        <fullName evidence="1">Uncharacterized protein</fullName>
    </submittedName>
</protein>
<reference evidence="1 2" key="1">
    <citation type="journal article" date="2017" name="Antonie Van Leeuwenhoek">
        <title>Rhizobium rhizosphaerae sp. nov., a novel species isolated from rice rhizosphere.</title>
        <authorList>
            <person name="Zhao J.J."/>
            <person name="Zhang J."/>
            <person name="Zhang R.J."/>
            <person name="Zhang C.W."/>
            <person name="Yin H.Q."/>
            <person name="Zhang X.X."/>
        </authorList>
    </citation>
    <scope>NUCLEOTIDE SEQUENCE [LARGE SCALE GENOMIC DNA]</scope>
    <source>
        <strain evidence="1 2">KMM 241</strain>
    </source>
</reference>
<proteinExistence type="predicted"/>
<organism evidence="1 2">
    <name type="scientific">Paraglaciecola mesophila KMM 241</name>
    <dbReference type="NCBI Taxonomy" id="1128912"/>
    <lineage>
        <taxon>Bacteria</taxon>
        <taxon>Pseudomonadati</taxon>
        <taxon>Pseudomonadota</taxon>
        <taxon>Gammaproteobacteria</taxon>
        <taxon>Alteromonadales</taxon>
        <taxon>Alteromonadaceae</taxon>
        <taxon>Paraglaciecola</taxon>
    </lineage>
</organism>
<dbReference type="Proteomes" id="UP000006263">
    <property type="component" value="Unassembled WGS sequence"/>
</dbReference>
<gene>
    <name evidence="1" type="ORF">GMES_4445</name>
</gene>
<evidence type="ECO:0000313" key="1">
    <source>
        <dbReference type="EMBL" id="GAC26711.1"/>
    </source>
</evidence>
<dbReference type="EMBL" id="BAEP01000088">
    <property type="protein sequence ID" value="GAC26711.1"/>
    <property type="molecule type" value="Genomic_DNA"/>
</dbReference>